<keyword evidence="3 7" id="KW-0808">Transferase</keyword>
<dbReference type="GO" id="GO:0016747">
    <property type="term" value="F:acyltransferase activity, transferring groups other than amino-acyl groups"/>
    <property type="evidence" value="ECO:0007669"/>
    <property type="project" value="InterPro"/>
</dbReference>
<organism evidence="7 8">
    <name type="scientific">Rhizomicrobium palustre</name>
    <dbReference type="NCBI Taxonomy" id="189966"/>
    <lineage>
        <taxon>Bacteria</taxon>
        <taxon>Pseudomonadati</taxon>
        <taxon>Pseudomonadota</taxon>
        <taxon>Alphaproteobacteria</taxon>
        <taxon>Micropepsales</taxon>
        <taxon>Micropepsaceae</taxon>
        <taxon>Rhizomicrobium</taxon>
    </lineage>
</organism>
<dbReference type="InterPro" id="IPR016181">
    <property type="entry name" value="Acyl_CoA_acyltransferase"/>
</dbReference>
<evidence type="ECO:0000256" key="4">
    <source>
        <dbReference type="ARBA" id="ARBA00023315"/>
    </source>
</evidence>
<dbReference type="PROSITE" id="PS51186">
    <property type="entry name" value="GNAT"/>
    <property type="match status" value="1"/>
</dbReference>
<dbReference type="EMBL" id="JAASRM010000001">
    <property type="protein sequence ID" value="NIK88868.1"/>
    <property type="molecule type" value="Genomic_DNA"/>
</dbReference>
<comment type="caution">
    <text evidence="7">The sequence shown here is derived from an EMBL/GenBank/DDBJ whole genome shotgun (WGS) entry which is preliminary data.</text>
</comment>
<dbReference type="InterPro" id="IPR000182">
    <property type="entry name" value="GNAT_dom"/>
</dbReference>
<keyword evidence="4" id="KW-0012">Acyltransferase</keyword>
<comment type="catalytic activity">
    <reaction evidence="5">
        <text>glycyl-tRNA(Gly) + acetyl-CoA = N-acetylglycyl-tRNA(Gly) + CoA + H(+)</text>
        <dbReference type="Rhea" id="RHEA:81867"/>
        <dbReference type="Rhea" id="RHEA-COMP:9683"/>
        <dbReference type="Rhea" id="RHEA-COMP:19766"/>
        <dbReference type="ChEBI" id="CHEBI:15378"/>
        <dbReference type="ChEBI" id="CHEBI:57287"/>
        <dbReference type="ChEBI" id="CHEBI:57288"/>
        <dbReference type="ChEBI" id="CHEBI:78522"/>
        <dbReference type="ChEBI" id="CHEBI:232036"/>
    </reaction>
</comment>
<dbReference type="RefSeq" id="WP_208414498.1">
    <property type="nucleotide sequence ID" value="NZ_BAAADC010000001.1"/>
</dbReference>
<evidence type="ECO:0000313" key="8">
    <source>
        <dbReference type="Proteomes" id="UP000570514"/>
    </source>
</evidence>
<dbReference type="PANTHER" id="PTHR36449:SF1">
    <property type="entry name" value="ACETYLTRANSFERASE"/>
    <property type="match status" value="1"/>
</dbReference>
<reference evidence="7 8" key="1">
    <citation type="submission" date="2020-03" db="EMBL/GenBank/DDBJ databases">
        <title>Genomic Encyclopedia of Type Strains, Phase IV (KMG-IV): sequencing the most valuable type-strain genomes for metagenomic binning, comparative biology and taxonomic classification.</title>
        <authorList>
            <person name="Goeker M."/>
        </authorList>
    </citation>
    <scope>NUCLEOTIDE SEQUENCE [LARGE SCALE GENOMIC DNA]</scope>
    <source>
        <strain evidence="7 8">DSM 19867</strain>
    </source>
</reference>
<evidence type="ECO:0000259" key="6">
    <source>
        <dbReference type="PROSITE" id="PS51186"/>
    </source>
</evidence>
<evidence type="ECO:0000313" key="7">
    <source>
        <dbReference type="EMBL" id="NIK88868.1"/>
    </source>
</evidence>
<evidence type="ECO:0000256" key="2">
    <source>
        <dbReference type="ARBA" id="ARBA00022649"/>
    </source>
</evidence>
<keyword evidence="2" id="KW-1277">Toxin-antitoxin system</keyword>
<evidence type="ECO:0000256" key="3">
    <source>
        <dbReference type="ARBA" id="ARBA00022679"/>
    </source>
</evidence>
<protein>
    <submittedName>
        <fullName evidence="7">GNAT superfamily N-acetyltransferase</fullName>
    </submittedName>
</protein>
<dbReference type="Proteomes" id="UP000570514">
    <property type="component" value="Unassembled WGS sequence"/>
</dbReference>
<dbReference type="AlphaFoldDB" id="A0A846MZ09"/>
<accession>A0A846MZ09</accession>
<sequence length="170" mass="18548">MGTILRPVPLNAQHDVSDFANGKHPELDLWLKERALPSEGLSARCYVICTKDAPCKVIGYYALSTAMAERLALPSAKLRRGMPERVPLLLIGRLAIDASMQGHGYGADLLSDAVRRCCTAAEIVAARAIITHAIDEAAVQFYAHHGFRRSLFGERLMVLPIEDVKLGILG</sequence>
<feature type="domain" description="N-acetyltransferase" evidence="6">
    <location>
        <begin position="3"/>
        <end position="162"/>
    </location>
</feature>
<dbReference type="PANTHER" id="PTHR36449">
    <property type="entry name" value="ACETYLTRANSFERASE-RELATED"/>
    <property type="match status" value="1"/>
</dbReference>
<dbReference type="SUPFAM" id="SSF55729">
    <property type="entry name" value="Acyl-CoA N-acyltransferases (Nat)"/>
    <property type="match status" value="1"/>
</dbReference>
<dbReference type="Pfam" id="PF13508">
    <property type="entry name" value="Acetyltransf_7"/>
    <property type="match status" value="1"/>
</dbReference>
<proteinExistence type="predicted"/>
<gene>
    <name evidence="7" type="ORF">FHS83_002186</name>
</gene>
<dbReference type="Gene3D" id="3.40.630.30">
    <property type="match status" value="1"/>
</dbReference>
<keyword evidence="8" id="KW-1185">Reference proteome</keyword>
<evidence type="ECO:0000256" key="5">
    <source>
        <dbReference type="ARBA" id="ARBA00049880"/>
    </source>
</evidence>
<keyword evidence="1" id="KW-0678">Repressor</keyword>
<evidence type="ECO:0000256" key="1">
    <source>
        <dbReference type="ARBA" id="ARBA00022491"/>
    </source>
</evidence>
<name>A0A846MZ09_9PROT</name>